<evidence type="ECO:0000259" key="2">
    <source>
        <dbReference type="Pfam" id="PF00440"/>
    </source>
</evidence>
<evidence type="ECO:0000256" key="1">
    <source>
        <dbReference type="ARBA" id="ARBA00023125"/>
    </source>
</evidence>
<organism evidence="3 4">
    <name type="scientific">Actinomadura barringtoniae</name>
    <dbReference type="NCBI Taxonomy" id="1427535"/>
    <lineage>
        <taxon>Bacteria</taxon>
        <taxon>Bacillati</taxon>
        <taxon>Actinomycetota</taxon>
        <taxon>Actinomycetes</taxon>
        <taxon>Streptosporangiales</taxon>
        <taxon>Thermomonosporaceae</taxon>
        <taxon>Actinomadura</taxon>
    </lineage>
</organism>
<dbReference type="Proteomes" id="UP000669179">
    <property type="component" value="Unassembled WGS sequence"/>
</dbReference>
<dbReference type="Gene3D" id="1.10.357.10">
    <property type="entry name" value="Tetracycline Repressor, domain 2"/>
    <property type="match status" value="1"/>
</dbReference>
<dbReference type="RefSeq" id="WP_208263270.1">
    <property type="nucleotide sequence ID" value="NZ_JAGEOJ010000031.1"/>
</dbReference>
<dbReference type="Pfam" id="PF00440">
    <property type="entry name" value="TetR_N"/>
    <property type="match status" value="1"/>
</dbReference>
<evidence type="ECO:0000313" key="3">
    <source>
        <dbReference type="EMBL" id="MBO2455042.1"/>
    </source>
</evidence>
<accession>A0A939PMF4</accession>
<keyword evidence="4" id="KW-1185">Reference proteome</keyword>
<dbReference type="AlphaFoldDB" id="A0A939PMF4"/>
<dbReference type="GO" id="GO:0003677">
    <property type="term" value="F:DNA binding"/>
    <property type="evidence" value="ECO:0007669"/>
    <property type="project" value="UniProtKB-KW"/>
</dbReference>
<dbReference type="InterPro" id="IPR009057">
    <property type="entry name" value="Homeodomain-like_sf"/>
</dbReference>
<comment type="caution">
    <text evidence="3">The sequence shown here is derived from an EMBL/GenBank/DDBJ whole genome shotgun (WGS) entry which is preliminary data.</text>
</comment>
<feature type="domain" description="HTH tetR-type" evidence="2">
    <location>
        <begin position="15"/>
        <end position="62"/>
    </location>
</feature>
<evidence type="ECO:0000313" key="4">
    <source>
        <dbReference type="Proteomes" id="UP000669179"/>
    </source>
</evidence>
<reference evidence="3" key="1">
    <citation type="submission" date="2021-03" db="EMBL/GenBank/DDBJ databases">
        <authorList>
            <person name="Kanchanasin P."/>
            <person name="Saeng-In P."/>
            <person name="Phongsopitanun W."/>
            <person name="Yuki M."/>
            <person name="Kudo T."/>
            <person name="Ohkuma M."/>
            <person name="Tanasupawat S."/>
        </authorList>
    </citation>
    <scope>NUCLEOTIDE SEQUENCE</scope>
    <source>
        <strain evidence="3">GKU 128</strain>
    </source>
</reference>
<sequence>MSDSTKDGLGTKDRLVEAARRLYAERGLDAVSLREINQAAGARNATAVQYHFAGRSGLIKEIFARHMVEIDARRHALLDACEAAEGGVRDLAGALIRPLAAQLADPGGREFLQVWAEVLNRPDPVVPETVLDDPADSLCRWRAAVEPLLEADAARLHRRFTAILYASIELARRARSGPHTDDRLFTSYLIDIVASILAAPVSGETRRLAAERDAARSHSSKTP</sequence>
<proteinExistence type="predicted"/>
<dbReference type="EMBL" id="JAGEOJ010000031">
    <property type="protein sequence ID" value="MBO2455042.1"/>
    <property type="molecule type" value="Genomic_DNA"/>
</dbReference>
<keyword evidence="1" id="KW-0238">DNA-binding</keyword>
<dbReference type="InterPro" id="IPR001647">
    <property type="entry name" value="HTH_TetR"/>
</dbReference>
<protein>
    <submittedName>
        <fullName evidence="3">TetR/AcrR family transcriptional regulator</fullName>
    </submittedName>
</protein>
<gene>
    <name evidence="3" type="ORF">J4573_48700</name>
</gene>
<name>A0A939PMF4_9ACTN</name>
<dbReference type="SUPFAM" id="SSF46689">
    <property type="entry name" value="Homeodomain-like"/>
    <property type="match status" value="1"/>
</dbReference>